<evidence type="ECO:0000313" key="1">
    <source>
        <dbReference type="EMBL" id="AHI33480.1"/>
    </source>
</evidence>
<dbReference type="Proteomes" id="UP000035081">
    <property type="component" value="Chromosome"/>
</dbReference>
<name>W5YWP6_9GAMM</name>
<reference evidence="1 2" key="1">
    <citation type="journal article" date="2014" name="Genome Announc.">
        <title>Draft Genome Sequences of Marinobacter similis A3d10T and Marinobacter salarius R9SW1T.</title>
        <authorList>
            <person name="Ivanova E.P."/>
            <person name="Ng H.J."/>
            <person name="Webb H.K."/>
            <person name="Feng G."/>
            <person name="Oshima K."/>
            <person name="Hattori M."/>
            <person name="Ohkuma M."/>
            <person name="Sergeev A.F."/>
            <person name="Mikhailov V.V."/>
            <person name="Crawford R.J."/>
            <person name="Sawabe T."/>
        </authorList>
    </citation>
    <scope>NUCLEOTIDE SEQUENCE [LARGE SCALE GENOMIC DNA]</scope>
    <source>
        <strain evidence="2">A3d10 and R9SW1</strain>
    </source>
</reference>
<dbReference type="EMBL" id="CP007152">
    <property type="protein sequence ID" value="AHI33480.1"/>
    <property type="molecule type" value="Genomic_DNA"/>
</dbReference>
<accession>W5YWP6</accession>
<protein>
    <submittedName>
        <fullName evidence="1">Uncharacterized protein</fullName>
    </submittedName>
</protein>
<sequence>MIITVQFLLACQGTTMQTTVYPSGDHPRDLARRFVDKMMWVSLIAVFVRKVQTQMSVYKDLAQPEFNGQK</sequence>
<dbReference type="HOGENOM" id="CLU_2753131_0_0_6"/>
<dbReference type="KEGG" id="msr:AU15_22045"/>
<proteinExistence type="predicted"/>
<organism evidence="1 2">
    <name type="scientific">Marinobacter salarius</name>
    <dbReference type="NCBI Taxonomy" id="1420917"/>
    <lineage>
        <taxon>Bacteria</taxon>
        <taxon>Pseudomonadati</taxon>
        <taxon>Pseudomonadota</taxon>
        <taxon>Gammaproteobacteria</taxon>
        <taxon>Pseudomonadales</taxon>
        <taxon>Marinobacteraceae</taxon>
        <taxon>Marinobacter</taxon>
    </lineage>
</organism>
<evidence type="ECO:0000313" key="2">
    <source>
        <dbReference type="Proteomes" id="UP000035081"/>
    </source>
</evidence>
<dbReference type="AlphaFoldDB" id="W5YWP6"/>
<gene>
    <name evidence="1" type="ORF">AU15_22045</name>
</gene>